<accession>A0A5M3X046</accession>
<name>A0A5M3X046_9ACTN</name>
<dbReference type="EMBL" id="BLAE01000034">
    <property type="protein sequence ID" value="GES12083.1"/>
    <property type="molecule type" value="Genomic_DNA"/>
</dbReference>
<reference evidence="1 2" key="1">
    <citation type="submission" date="2019-10" db="EMBL/GenBank/DDBJ databases">
        <title>Whole genome shotgun sequence of Acrocarpospora macrocephala NBRC 16266.</title>
        <authorList>
            <person name="Ichikawa N."/>
            <person name="Kimura A."/>
            <person name="Kitahashi Y."/>
            <person name="Komaki H."/>
            <person name="Oguchi A."/>
        </authorList>
    </citation>
    <scope>NUCLEOTIDE SEQUENCE [LARGE SCALE GENOMIC DNA]</scope>
    <source>
        <strain evidence="1 2">NBRC 16266</strain>
    </source>
</reference>
<organism evidence="1 2">
    <name type="scientific">Acrocarpospora macrocephala</name>
    <dbReference type="NCBI Taxonomy" id="150177"/>
    <lineage>
        <taxon>Bacteria</taxon>
        <taxon>Bacillati</taxon>
        <taxon>Actinomycetota</taxon>
        <taxon>Actinomycetes</taxon>
        <taxon>Streptosporangiales</taxon>
        <taxon>Streptosporangiaceae</taxon>
        <taxon>Acrocarpospora</taxon>
    </lineage>
</organism>
<evidence type="ECO:0000313" key="2">
    <source>
        <dbReference type="Proteomes" id="UP000331127"/>
    </source>
</evidence>
<keyword evidence="2" id="KW-1185">Reference proteome</keyword>
<comment type="caution">
    <text evidence="1">The sequence shown here is derived from an EMBL/GenBank/DDBJ whole genome shotgun (WGS) entry which is preliminary data.</text>
</comment>
<sequence length="80" mass="9067">MSLRLLYLITVRVFGWLVVMGRSQASKDVEIMVLRHEVAVLRRQVAWPSPVWADRAVLAALTGCCRRDCGLIGWSPRARC</sequence>
<proteinExistence type="predicted"/>
<evidence type="ECO:0008006" key="3">
    <source>
        <dbReference type="Google" id="ProtNLM"/>
    </source>
</evidence>
<evidence type="ECO:0000313" key="1">
    <source>
        <dbReference type="EMBL" id="GES12083.1"/>
    </source>
</evidence>
<dbReference type="AlphaFoldDB" id="A0A5M3X046"/>
<gene>
    <name evidence="1" type="ORF">Amac_056800</name>
</gene>
<protein>
    <recommendedName>
        <fullName evidence="3">Integrase</fullName>
    </recommendedName>
</protein>
<dbReference type="RefSeq" id="WP_218041324.1">
    <property type="nucleotide sequence ID" value="NZ_BAAAHL010000030.1"/>
</dbReference>
<dbReference type="Proteomes" id="UP000331127">
    <property type="component" value="Unassembled WGS sequence"/>
</dbReference>